<evidence type="ECO:0000256" key="1">
    <source>
        <dbReference type="SAM" id="Phobius"/>
    </source>
</evidence>
<keyword evidence="1" id="KW-0472">Membrane</keyword>
<sequence>MLKKNNIYIAIIITLFFLVIAYFTTFRIAIYSFVVCYIGVIIAKSKNKRLRVPVPDFFILTFFVGIIFALIYSYSPRIQYYEFVMMHSRWEVVQVDKIEEKSSTPIVFGNDFQIGTSVSTDLFFKQDSALIKKTVDFNYLDGSLLNIINQDDNSERFAVSEIDTMKSNLDLYIFKKPNKEVYKVFSKNDYFRNSHSAANLAFSIFFFIVFLFSILKLVFRPKKNISVILNQYPKHDFYISISSILYILVYSIYTFLF</sequence>
<dbReference type="Proteomes" id="UP000275719">
    <property type="component" value="Unassembled WGS sequence"/>
</dbReference>
<evidence type="ECO:0000313" key="3">
    <source>
        <dbReference type="Proteomes" id="UP000275719"/>
    </source>
</evidence>
<feature type="transmembrane region" description="Helical" evidence="1">
    <location>
        <begin position="57"/>
        <end position="75"/>
    </location>
</feature>
<gene>
    <name evidence="2" type="ORF">EG240_00200</name>
</gene>
<dbReference type="EMBL" id="RQVQ01000001">
    <property type="protein sequence ID" value="RRJ93225.1"/>
    <property type="molecule type" value="Genomic_DNA"/>
</dbReference>
<feature type="transmembrane region" description="Helical" evidence="1">
    <location>
        <begin position="7"/>
        <end position="23"/>
    </location>
</feature>
<dbReference type="RefSeq" id="WP_125016199.1">
    <property type="nucleotide sequence ID" value="NZ_RQVQ01000001.1"/>
</dbReference>
<keyword evidence="1" id="KW-1133">Transmembrane helix</keyword>
<dbReference type="AlphaFoldDB" id="A0A3P3WDJ1"/>
<feature type="transmembrane region" description="Helical" evidence="1">
    <location>
        <begin position="197"/>
        <end position="217"/>
    </location>
</feature>
<keyword evidence="1" id="KW-0812">Transmembrane</keyword>
<proteinExistence type="predicted"/>
<comment type="caution">
    <text evidence="2">The sequence shown here is derived from an EMBL/GenBank/DDBJ whole genome shotgun (WGS) entry which is preliminary data.</text>
</comment>
<protein>
    <submittedName>
        <fullName evidence="2">Uncharacterized protein</fullName>
    </submittedName>
</protein>
<reference evidence="2 3" key="1">
    <citation type="submission" date="2018-11" db="EMBL/GenBank/DDBJ databases">
        <title>Flavobacterium sp. nov., YIM 102701-2 draft genome.</title>
        <authorList>
            <person name="Li G."/>
            <person name="Jiang Y."/>
        </authorList>
    </citation>
    <scope>NUCLEOTIDE SEQUENCE [LARGE SCALE GENOMIC DNA]</scope>
    <source>
        <strain evidence="2 3">YIM 102701-2</strain>
    </source>
</reference>
<feature type="transmembrane region" description="Helical" evidence="1">
    <location>
        <begin position="29"/>
        <end position="45"/>
    </location>
</feature>
<organism evidence="2 3">
    <name type="scientific">Paenimyroides tangerinum</name>
    <dbReference type="NCBI Taxonomy" id="2488728"/>
    <lineage>
        <taxon>Bacteria</taxon>
        <taxon>Pseudomonadati</taxon>
        <taxon>Bacteroidota</taxon>
        <taxon>Flavobacteriia</taxon>
        <taxon>Flavobacteriales</taxon>
        <taxon>Flavobacteriaceae</taxon>
        <taxon>Paenimyroides</taxon>
    </lineage>
</organism>
<dbReference type="OrthoDB" id="1333314at2"/>
<evidence type="ECO:0000313" key="2">
    <source>
        <dbReference type="EMBL" id="RRJ93225.1"/>
    </source>
</evidence>
<name>A0A3P3WDJ1_9FLAO</name>
<accession>A0A3P3WDJ1</accession>
<keyword evidence="3" id="KW-1185">Reference proteome</keyword>
<feature type="transmembrane region" description="Helical" evidence="1">
    <location>
        <begin position="237"/>
        <end position="256"/>
    </location>
</feature>